<dbReference type="RefSeq" id="WP_264246086.1">
    <property type="nucleotide sequence ID" value="NZ_CP107567.1"/>
</dbReference>
<evidence type="ECO:0000313" key="2">
    <source>
        <dbReference type="EMBL" id="UYQ63627.1"/>
    </source>
</evidence>
<feature type="compositionally biased region" description="Gly residues" evidence="1">
    <location>
        <begin position="114"/>
        <end position="139"/>
    </location>
</feature>
<feature type="region of interest" description="Disordered" evidence="1">
    <location>
        <begin position="42"/>
        <end position="152"/>
    </location>
</feature>
<sequence>MGSLRNPIGPLPSSIYWRRRAVAASLVALFAVLIAWAVSSAGGSGGTDDKGAGGTTPASTITPGPDQSGPAISEQPGGRDESGAGGDDGESGSGGPGGSGGSSGDVSDGATDGTNGGSASGGSGSGGTTAGGTSSGGTAGRPVPAGSTLPDCAPGSLKLTLRSAKVAYEPGEKPVFRLVVTNSSATTCKADFGPRSAVFTVTDSEDETVWSTKDCPRRAGSRVLQVPARSTITHAVEWDRERSAPQCATPKGGAVGAGTYLVEATFPGATVLPASFRLEKG</sequence>
<organism evidence="2 3">
    <name type="scientific">Streptomyces peucetius</name>
    <dbReference type="NCBI Taxonomy" id="1950"/>
    <lineage>
        <taxon>Bacteria</taxon>
        <taxon>Bacillati</taxon>
        <taxon>Actinomycetota</taxon>
        <taxon>Actinomycetes</taxon>
        <taxon>Kitasatosporales</taxon>
        <taxon>Streptomycetaceae</taxon>
        <taxon>Streptomyces</taxon>
    </lineage>
</organism>
<feature type="compositionally biased region" description="Gly residues" evidence="1">
    <location>
        <begin position="83"/>
        <end position="103"/>
    </location>
</feature>
<evidence type="ECO:0000313" key="3">
    <source>
        <dbReference type="Proteomes" id="UP001163878"/>
    </source>
</evidence>
<reference evidence="2" key="1">
    <citation type="submission" date="2022-10" db="EMBL/GenBank/DDBJ databases">
        <title>Cytochrome P450 Catalyzes Benzene Ring Formation in the Biosynthesis of Trialkyl-Substituted Aromatic Polyketides.</title>
        <authorList>
            <person name="Zhao E."/>
            <person name="Ge H."/>
        </authorList>
    </citation>
    <scope>NUCLEOTIDE SEQUENCE</scope>
    <source>
        <strain evidence="2">NA0869</strain>
    </source>
</reference>
<proteinExistence type="predicted"/>
<feature type="compositionally biased region" description="Low complexity" evidence="1">
    <location>
        <begin position="104"/>
        <end position="113"/>
    </location>
</feature>
<evidence type="ECO:0000256" key="1">
    <source>
        <dbReference type="SAM" id="MobiDB-lite"/>
    </source>
</evidence>
<accession>A0ABY6I9E2</accession>
<evidence type="ECO:0008006" key="4">
    <source>
        <dbReference type="Google" id="ProtNLM"/>
    </source>
</evidence>
<name>A0ABY6I9E2_STRPE</name>
<dbReference type="EMBL" id="CP107567">
    <property type="protein sequence ID" value="UYQ63627.1"/>
    <property type="molecule type" value="Genomic_DNA"/>
</dbReference>
<keyword evidence="3" id="KW-1185">Reference proteome</keyword>
<dbReference type="Proteomes" id="UP001163878">
    <property type="component" value="Chromosome"/>
</dbReference>
<protein>
    <recommendedName>
        <fullName evidence="4">DUF4232 domain-containing protein</fullName>
    </recommendedName>
</protein>
<gene>
    <name evidence="2" type="ORF">OGH68_20630</name>
</gene>